<dbReference type="PROSITE" id="PS51273">
    <property type="entry name" value="GATASE_TYPE_1"/>
    <property type="match status" value="1"/>
</dbReference>
<accession>A0ABW4NQ48</accession>
<dbReference type="InterPro" id="IPR044668">
    <property type="entry name" value="PuuD-like"/>
</dbReference>
<dbReference type="Pfam" id="PF07722">
    <property type="entry name" value="Peptidase_C26"/>
    <property type="match status" value="1"/>
</dbReference>
<dbReference type="Gene3D" id="3.40.50.880">
    <property type="match status" value="1"/>
</dbReference>
<dbReference type="InterPro" id="IPR029062">
    <property type="entry name" value="Class_I_gatase-like"/>
</dbReference>
<dbReference type="Proteomes" id="UP001597285">
    <property type="component" value="Unassembled WGS sequence"/>
</dbReference>
<dbReference type="PANTHER" id="PTHR43235">
    <property type="entry name" value="GLUTAMINE AMIDOTRANSFERASE PB2B2.05-RELATED"/>
    <property type="match status" value="1"/>
</dbReference>
<dbReference type="PANTHER" id="PTHR43235:SF1">
    <property type="entry name" value="GLUTAMINE AMIDOTRANSFERASE PB2B2.05-RELATED"/>
    <property type="match status" value="1"/>
</dbReference>
<keyword evidence="1" id="KW-0378">Hydrolase</keyword>
<dbReference type="InterPro" id="IPR011697">
    <property type="entry name" value="Peptidase_C26"/>
</dbReference>
<proteinExistence type="predicted"/>
<evidence type="ECO:0000313" key="2">
    <source>
        <dbReference type="Proteomes" id="UP001597285"/>
    </source>
</evidence>
<reference evidence="2" key="1">
    <citation type="journal article" date="2019" name="Int. J. Syst. Evol. Microbiol.">
        <title>The Global Catalogue of Microorganisms (GCM) 10K type strain sequencing project: providing services to taxonomists for standard genome sequencing and annotation.</title>
        <authorList>
            <consortium name="The Broad Institute Genomics Platform"/>
            <consortium name="The Broad Institute Genome Sequencing Center for Infectious Disease"/>
            <person name="Wu L."/>
            <person name="Ma J."/>
        </authorList>
    </citation>
    <scope>NUCLEOTIDE SEQUENCE [LARGE SCALE GENOMIC DNA]</scope>
    <source>
        <strain evidence="2">KCTC 42143</strain>
    </source>
</reference>
<dbReference type="EMBL" id="JBHUFF010000014">
    <property type="protein sequence ID" value="MFD1799951.1"/>
    <property type="molecule type" value="Genomic_DNA"/>
</dbReference>
<dbReference type="RefSeq" id="WP_197408965.1">
    <property type="nucleotide sequence ID" value="NZ_JBHSQC010000015.1"/>
</dbReference>
<dbReference type="CDD" id="cd01745">
    <property type="entry name" value="GATase1_2"/>
    <property type="match status" value="1"/>
</dbReference>
<gene>
    <name evidence="1" type="ORF">ACFSBK_08830</name>
</gene>
<name>A0ABW4NQ48_9LACT</name>
<dbReference type="GO" id="GO:0016787">
    <property type="term" value="F:hydrolase activity"/>
    <property type="evidence" value="ECO:0007669"/>
    <property type="project" value="UniProtKB-KW"/>
</dbReference>
<protein>
    <submittedName>
        <fullName evidence="1">Gamma-glutamyl-gamma-aminobutyrate hydrolase family protein</fullName>
    </submittedName>
</protein>
<sequence>MMKPLIGIAGNVLSDLAVTNGLPVTYTPQGFVDGIDRAEGTPVVLPISSPADASDYISRIDGLLLAGGQDVSPLLYNEEPSLQLEATNPARDAFEMALIEAAIAQKKPILAVCRGLQLLNVTYGGTLYQDLSDYPELAVQHIQKTHFETGAHTILIDPDSSLGKIFGETYIVNTYHHQAVKKLAKPFKAVAWSKDKLIEGFEAVDPKQSIVAVQWHPELMMKQDRKMQQLFDEFVSRVKAVQA</sequence>
<evidence type="ECO:0000313" key="1">
    <source>
        <dbReference type="EMBL" id="MFD1799951.1"/>
    </source>
</evidence>
<comment type="caution">
    <text evidence="1">The sequence shown here is derived from an EMBL/GenBank/DDBJ whole genome shotgun (WGS) entry which is preliminary data.</text>
</comment>
<keyword evidence="2" id="KW-1185">Reference proteome</keyword>
<organism evidence="1 2">
    <name type="scientific">Carnobacterium antarcticum</name>
    <dbReference type="NCBI Taxonomy" id="2126436"/>
    <lineage>
        <taxon>Bacteria</taxon>
        <taxon>Bacillati</taxon>
        <taxon>Bacillota</taxon>
        <taxon>Bacilli</taxon>
        <taxon>Lactobacillales</taxon>
        <taxon>Carnobacteriaceae</taxon>
        <taxon>Carnobacterium</taxon>
    </lineage>
</organism>
<dbReference type="SUPFAM" id="SSF52317">
    <property type="entry name" value="Class I glutamine amidotransferase-like"/>
    <property type="match status" value="1"/>
</dbReference>